<evidence type="ECO:0000313" key="11">
    <source>
        <dbReference type="EMBL" id="KAK4536820.1"/>
    </source>
</evidence>
<reference evidence="11 12" key="1">
    <citation type="submission" date="2022-07" db="EMBL/GenBank/DDBJ databases">
        <title>Genome-wide signatures of adaptation to extreme environments.</title>
        <authorList>
            <person name="Cho C.H."/>
            <person name="Yoon H.S."/>
        </authorList>
    </citation>
    <scope>NUCLEOTIDE SEQUENCE [LARGE SCALE GENOMIC DNA]</scope>
    <source>
        <strain evidence="11 12">DBV 063 E5</strain>
    </source>
</reference>
<dbReference type="GO" id="GO:0005758">
    <property type="term" value="C:mitochondrial intermembrane space"/>
    <property type="evidence" value="ECO:0007669"/>
    <property type="project" value="TreeGrafter"/>
</dbReference>
<keyword evidence="2" id="KW-0813">Transport</keyword>
<evidence type="ECO:0000256" key="7">
    <source>
        <dbReference type="ARBA" id="ARBA00023157"/>
    </source>
</evidence>
<keyword evidence="12" id="KW-1185">Reference proteome</keyword>
<evidence type="ECO:0000256" key="2">
    <source>
        <dbReference type="ARBA" id="ARBA00022448"/>
    </source>
</evidence>
<evidence type="ECO:0000259" key="10">
    <source>
        <dbReference type="SMART" id="SM01227"/>
    </source>
</evidence>
<name>A0AAV9IXK9_CYACA</name>
<keyword evidence="8" id="KW-0676">Redox-active center</keyword>
<accession>A0AAV9IXK9</accession>
<comment type="subcellular location">
    <subcellularLocation>
        <location evidence="1">Mitochondrion</location>
    </subcellularLocation>
</comment>
<feature type="region of interest" description="Disordered" evidence="9">
    <location>
        <begin position="1"/>
        <end position="56"/>
    </location>
</feature>
<dbReference type="PANTHER" id="PTHR21622:SF0">
    <property type="entry name" value="COILED-COIL-HELIX-COILED-COIL-HELIX DOMAIN CONTAINING 4"/>
    <property type="match status" value="1"/>
</dbReference>
<gene>
    <name evidence="11" type="ORF">CDCA_CDCA09G2845</name>
</gene>
<keyword evidence="7" id="KW-1015">Disulfide bond</keyword>
<dbReference type="Proteomes" id="UP001301350">
    <property type="component" value="Unassembled WGS sequence"/>
</dbReference>
<evidence type="ECO:0000256" key="8">
    <source>
        <dbReference type="ARBA" id="ARBA00023284"/>
    </source>
</evidence>
<protein>
    <recommendedName>
        <fullName evidence="10">GCK domain-containing protein</fullName>
    </recommendedName>
</protein>
<dbReference type="Gene3D" id="1.10.287.2900">
    <property type="match status" value="1"/>
</dbReference>
<evidence type="ECO:0000256" key="1">
    <source>
        <dbReference type="ARBA" id="ARBA00004173"/>
    </source>
</evidence>
<proteinExistence type="predicted"/>
<sequence>MITPGVSAAPSGSPKVGSVSDARETKAGDGLQTAPEVVGAGSAASETPQDPPDTRTKEQLIEDALNCPCIDNMKKGSCGGAFVAAYRCFLESETDPKGADCIDFFQQMQDCMVAHADEYHLDELEEVPERSTGVQPPSLDAETGFEDTRRSRAIAAASSNESEKERRKEGEVADA</sequence>
<dbReference type="Pfam" id="PF07802">
    <property type="entry name" value="GCK"/>
    <property type="match status" value="1"/>
</dbReference>
<keyword evidence="4" id="KW-0560">Oxidoreductase</keyword>
<evidence type="ECO:0000313" key="12">
    <source>
        <dbReference type="Proteomes" id="UP001301350"/>
    </source>
</evidence>
<evidence type="ECO:0000256" key="6">
    <source>
        <dbReference type="ARBA" id="ARBA00023128"/>
    </source>
</evidence>
<keyword evidence="6" id="KW-0496">Mitochondrion</keyword>
<evidence type="ECO:0000256" key="9">
    <source>
        <dbReference type="SAM" id="MobiDB-lite"/>
    </source>
</evidence>
<dbReference type="SMART" id="SM01227">
    <property type="entry name" value="GCK"/>
    <property type="match status" value="1"/>
</dbReference>
<evidence type="ECO:0000256" key="3">
    <source>
        <dbReference type="ARBA" id="ARBA00022927"/>
    </source>
</evidence>
<dbReference type="GO" id="GO:0045041">
    <property type="term" value="P:protein import into mitochondrial intermembrane space"/>
    <property type="evidence" value="ECO:0007669"/>
    <property type="project" value="InterPro"/>
</dbReference>
<evidence type="ECO:0000256" key="5">
    <source>
        <dbReference type="ARBA" id="ARBA00023010"/>
    </source>
</evidence>
<feature type="domain" description="GCK" evidence="10">
    <location>
        <begin position="65"/>
        <end position="134"/>
    </location>
</feature>
<dbReference type="AlphaFoldDB" id="A0AAV9IXK9"/>
<keyword evidence="3" id="KW-0653">Protein transport</keyword>
<dbReference type="PROSITE" id="PS51808">
    <property type="entry name" value="CHCH"/>
    <property type="match status" value="1"/>
</dbReference>
<dbReference type="InterPro" id="IPR012891">
    <property type="entry name" value="GCK_dom"/>
</dbReference>
<dbReference type="PANTHER" id="PTHR21622">
    <property type="entry name" value="COILED-COIL-HELIX-COILED-COIL-HELIX DOMAIN CONTAINING 4"/>
    <property type="match status" value="1"/>
</dbReference>
<comment type="caution">
    <text evidence="11">The sequence shown here is derived from an EMBL/GenBank/DDBJ whole genome shotgun (WGS) entry which is preliminary data.</text>
</comment>
<feature type="region of interest" description="Disordered" evidence="9">
    <location>
        <begin position="126"/>
        <end position="175"/>
    </location>
</feature>
<feature type="compositionally biased region" description="Basic and acidic residues" evidence="9">
    <location>
        <begin position="161"/>
        <end position="175"/>
    </location>
</feature>
<dbReference type="GO" id="GO:0015035">
    <property type="term" value="F:protein-disulfide reductase activity"/>
    <property type="evidence" value="ECO:0007669"/>
    <property type="project" value="InterPro"/>
</dbReference>
<evidence type="ECO:0000256" key="4">
    <source>
        <dbReference type="ARBA" id="ARBA00023002"/>
    </source>
</evidence>
<keyword evidence="5" id="KW-0811">Translocation</keyword>
<organism evidence="11 12">
    <name type="scientific">Cyanidium caldarium</name>
    <name type="common">Red alga</name>
    <dbReference type="NCBI Taxonomy" id="2771"/>
    <lineage>
        <taxon>Eukaryota</taxon>
        <taxon>Rhodophyta</taxon>
        <taxon>Bangiophyceae</taxon>
        <taxon>Cyanidiales</taxon>
        <taxon>Cyanidiaceae</taxon>
        <taxon>Cyanidium</taxon>
    </lineage>
</organism>
<dbReference type="EMBL" id="JANCYW010000009">
    <property type="protein sequence ID" value="KAK4536820.1"/>
    <property type="molecule type" value="Genomic_DNA"/>
</dbReference>
<dbReference type="InterPro" id="IPR039289">
    <property type="entry name" value="CHCHD4"/>
</dbReference>